<comment type="caution">
    <text evidence="11">The sequence shown here is derived from an EMBL/GenBank/DDBJ whole genome shotgun (WGS) entry which is preliminary data.</text>
</comment>
<keyword evidence="12" id="KW-1185">Reference proteome</keyword>
<feature type="transmembrane region" description="Helical" evidence="8">
    <location>
        <begin position="282"/>
        <end position="315"/>
    </location>
</feature>
<dbReference type="InterPro" id="IPR018047">
    <property type="entry name" value="Ammonium_transpt_CS"/>
</dbReference>
<comment type="subcellular location">
    <subcellularLocation>
        <location evidence="8">Cell membrane</location>
        <topology evidence="8">Multi-pass membrane protein</topology>
    </subcellularLocation>
    <subcellularLocation>
        <location evidence="1">Membrane</location>
        <topology evidence="1">Multi-pass membrane protein</topology>
    </subcellularLocation>
</comment>
<evidence type="ECO:0000256" key="1">
    <source>
        <dbReference type="ARBA" id="ARBA00004141"/>
    </source>
</evidence>
<dbReference type="Gene3D" id="3.60.40.10">
    <property type="entry name" value="PPM-type phosphatase domain"/>
    <property type="match status" value="1"/>
</dbReference>
<comment type="similarity">
    <text evidence="2 8">Belongs to the ammonia transporter channel (TC 1.A.11.2) family.</text>
</comment>
<dbReference type="PANTHER" id="PTHR11730">
    <property type="entry name" value="AMMONIUM TRANSPORTER"/>
    <property type="match status" value="1"/>
</dbReference>
<evidence type="ECO:0000313" key="11">
    <source>
        <dbReference type="EMBL" id="MFH6981954.1"/>
    </source>
</evidence>
<gene>
    <name evidence="11" type="primary">amt</name>
    <name evidence="11" type="ORF">ACHKAR_00820</name>
</gene>
<dbReference type="RefSeq" id="WP_395415776.1">
    <property type="nucleotide sequence ID" value="NZ_JBIPKE010000007.1"/>
</dbReference>
<proteinExistence type="inferred from homology"/>
<dbReference type="PANTHER" id="PTHR11730:SF89">
    <property type="entry name" value="AMMONIUM TRANSPORTER SLL0108-RELATED"/>
    <property type="match status" value="1"/>
</dbReference>
<dbReference type="InterPro" id="IPR001932">
    <property type="entry name" value="PPM-type_phosphatase-like_dom"/>
</dbReference>
<evidence type="ECO:0000259" key="9">
    <source>
        <dbReference type="Pfam" id="PF00909"/>
    </source>
</evidence>
<keyword evidence="5 8" id="KW-1133">Transmembrane helix</keyword>
<feature type="domain" description="PPM-type phosphatase" evidence="10">
    <location>
        <begin position="562"/>
        <end position="747"/>
    </location>
</feature>
<dbReference type="Pfam" id="PF07228">
    <property type="entry name" value="SpoIIE"/>
    <property type="match status" value="1"/>
</dbReference>
<dbReference type="InterPro" id="IPR024041">
    <property type="entry name" value="NH4_transpt_AmtB-like_dom"/>
</dbReference>
<sequence>MDLLELSQTDSFNTTDTLWILISAALVFFMQAGFKVLETGLVKSEHRSGIGIKNLMDWVAGSLAFFIIGFGLMFGTSAGGFIGTSFFFGNDLEPGYPLVFFIFQLAFAGTALTIVSGAMSGRTALAPYFIASLFTAVLIYPIFGHWAWGNLLNEDNQPWLAGLGFMDFAGSTVVHSVGAWVGLVGIWMVGPRLGRFTSKGTLIPVKASDYAYSVLGVMILWLGWWGFNGGSALAFDTSVPLIILNTNLAAAGACFSAYLHAKIFQKNQDLIEKIIGGSLTGLVAITACCNVVSPISSLIIGLLAGVIHNISYIIISEKWKLDDPVGAIPVHGFGGVFGTLCVALFGKEEFLMHGRGTQLVVQIFGIIVCFVFTVGVSYLIFMLIKSTIGLRLSPNEEVDGAIFGAQVQSMELDELPEQTVSQVSVRVGERAYNLFKVDEYLNLPRETRINLIKNEGVQYLDDSGNVVPTLKAVRYLSGIIEEQRDKSTSSVDLVELSFYKDKMDVIGNMQDVLLGEEHSITSVFEDSFLLLKPKGKVSSGFYWHGKEKGYNIAIAATSQDPDISSAFITALTISQLNEIVGIKKILAPEKVLEILDQKLTMALGQSKADEEVRKGVEIGMLLVDTVRRRVYYSGSGSGVKLYAKKLDSILTEFKGLDVPLGMSGKAQKKFERVKIDYSKGDAFFLCTEGFPNQLNESGKRYSTTKFRVLLEKGAGKSMADQKINITTELENWKGKEDQTEDILVMGIKP</sequence>
<feature type="transmembrane region" description="Helical" evidence="8">
    <location>
        <begin position="58"/>
        <end position="83"/>
    </location>
</feature>
<evidence type="ECO:0000256" key="8">
    <source>
        <dbReference type="RuleBase" id="RU362002"/>
    </source>
</evidence>
<dbReference type="InterPro" id="IPR001905">
    <property type="entry name" value="Ammonium_transpt"/>
</dbReference>
<evidence type="ECO:0000256" key="5">
    <source>
        <dbReference type="ARBA" id="ARBA00022989"/>
    </source>
</evidence>
<keyword evidence="4 8" id="KW-0812">Transmembrane</keyword>
<accession>A0ABW7N5I1</accession>
<dbReference type="SUPFAM" id="SSF111352">
    <property type="entry name" value="Ammonium transporter"/>
    <property type="match status" value="1"/>
</dbReference>
<evidence type="ECO:0000259" key="10">
    <source>
        <dbReference type="Pfam" id="PF07228"/>
    </source>
</evidence>
<dbReference type="PROSITE" id="PS01219">
    <property type="entry name" value="AMMONIUM_TRANSP"/>
    <property type="match status" value="1"/>
</dbReference>
<feature type="transmembrane region" description="Helical" evidence="8">
    <location>
        <begin position="327"/>
        <end position="347"/>
    </location>
</feature>
<evidence type="ECO:0000256" key="4">
    <source>
        <dbReference type="ARBA" id="ARBA00022692"/>
    </source>
</evidence>
<keyword evidence="7 8" id="KW-0924">Ammonia transport</keyword>
<feature type="transmembrane region" description="Helical" evidence="8">
    <location>
        <begin position="18"/>
        <end position="37"/>
    </location>
</feature>
<reference evidence="11 12" key="1">
    <citation type="journal article" date="2013" name="Int. J. Syst. Evol. Microbiol.">
        <title>Marinoscillum luteum sp. nov., isolated from marine sediment.</title>
        <authorList>
            <person name="Cha I.T."/>
            <person name="Park S.J."/>
            <person name="Kim S.J."/>
            <person name="Kim J.G."/>
            <person name="Jung M.Y."/>
            <person name="Shin K.S."/>
            <person name="Kwon K.K."/>
            <person name="Yang S.H."/>
            <person name="Seo Y.S."/>
            <person name="Rhee S.K."/>
        </authorList>
    </citation>
    <scope>NUCLEOTIDE SEQUENCE [LARGE SCALE GENOMIC DNA]</scope>
    <source>
        <strain evidence="11 12">KCTC 23939</strain>
    </source>
</reference>
<feature type="transmembrane region" description="Helical" evidence="8">
    <location>
        <begin position="95"/>
        <end position="116"/>
    </location>
</feature>
<dbReference type="InterPro" id="IPR036457">
    <property type="entry name" value="PPM-type-like_dom_sf"/>
</dbReference>
<protein>
    <recommendedName>
        <fullName evidence="8">Ammonium transporter</fullName>
    </recommendedName>
</protein>
<name>A0ABW7N5I1_9BACT</name>
<evidence type="ECO:0000313" key="12">
    <source>
        <dbReference type="Proteomes" id="UP001610063"/>
    </source>
</evidence>
<dbReference type="InterPro" id="IPR029020">
    <property type="entry name" value="Ammonium/urea_transptr"/>
</dbReference>
<dbReference type="NCBIfam" id="TIGR00836">
    <property type="entry name" value="amt"/>
    <property type="match status" value="1"/>
</dbReference>
<organism evidence="11 12">
    <name type="scientific">Marinoscillum luteum</name>
    <dbReference type="NCBI Taxonomy" id="861051"/>
    <lineage>
        <taxon>Bacteria</taxon>
        <taxon>Pseudomonadati</taxon>
        <taxon>Bacteroidota</taxon>
        <taxon>Cytophagia</taxon>
        <taxon>Cytophagales</taxon>
        <taxon>Reichenbachiellaceae</taxon>
        <taxon>Marinoscillum</taxon>
    </lineage>
</organism>
<keyword evidence="6 8" id="KW-0472">Membrane</keyword>
<feature type="transmembrane region" description="Helical" evidence="8">
    <location>
        <begin position="239"/>
        <end position="261"/>
    </location>
</feature>
<feature type="domain" description="Ammonium transporter AmtB-like" evidence="9">
    <location>
        <begin position="18"/>
        <end position="400"/>
    </location>
</feature>
<dbReference type="Pfam" id="PF00909">
    <property type="entry name" value="Ammonium_transp"/>
    <property type="match status" value="1"/>
</dbReference>
<dbReference type="Proteomes" id="UP001610063">
    <property type="component" value="Unassembled WGS sequence"/>
</dbReference>
<evidence type="ECO:0000256" key="3">
    <source>
        <dbReference type="ARBA" id="ARBA00022448"/>
    </source>
</evidence>
<evidence type="ECO:0000256" key="7">
    <source>
        <dbReference type="ARBA" id="ARBA00023177"/>
    </source>
</evidence>
<evidence type="ECO:0000256" key="2">
    <source>
        <dbReference type="ARBA" id="ARBA00005887"/>
    </source>
</evidence>
<keyword evidence="3 8" id="KW-0813">Transport</keyword>
<dbReference type="Gene3D" id="1.10.3430.10">
    <property type="entry name" value="Ammonium transporter AmtB like domains"/>
    <property type="match status" value="1"/>
</dbReference>
<evidence type="ECO:0000256" key="6">
    <source>
        <dbReference type="ARBA" id="ARBA00023136"/>
    </source>
</evidence>
<feature type="transmembrane region" description="Helical" evidence="8">
    <location>
        <begin position="210"/>
        <end position="227"/>
    </location>
</feature>
<feature type="transmembrane region" description="Helical" evidence="8">
    <location>
        <begin position="128"/>
        <end position="148"/>
    </location>
</feature>
<feature type="transmembrane region" description="Helical" evidence="8">
    <location>
        <begin position="168"/>
        <end position="189"/>
    </location>
</feature>
<feature type="transmembrane region" description="Helical" evidence="8">
    <location>
        <begin position="359"/>
        <end position="384"/>
    </location>
</feature>
<dbReference type="EMBL" id="JBIPKE010000007">
    <property type="protein sequence ID" value="MFH6981954.1"/>
    <property type="molecule type" value="Genomic_DNA"/>
</dbReference>